<evidence type="ECO:0000313" key="2">
    <source>
        <dbReference type="Proteomes" id="UP000050317"/>
    </source>
</evidence>
<reference evidence="1 2" key="1">
    <citation type="submission" date="2015-09" db="EMBL/GenBank/DDBJ databases">
        <title>Genome announcement of multiple Pseudomonas syringae strains.</title>
        <authorList>
            <person name="Thakur S."/>
            <person name="Wang P.W."/>
            <person name="Gong Y."/>
            <person name="Weir B.S."/>
            <person name="Guttman D.S."/>
        </authorList>
    </citation>
    <scope>NUCLEOTIDE SEQUENCE [LARGE SCALE GENOMIC DNA]</scope>
    <source>
        <strain evidence="1 2">ICMP3963</strain>
    </source>
</reference>
<dbReference type="EMBL" id="LJRR01000085">
    <property type="protein sequence ID" value="KPZ22418.1"/>
    <property type="molecule type" value="Genomic_DNA"/>
</dbReference>
<protein>
    <submittedName>
        <fullName evidence="1">Uncharacterized protein</fullName>
    </submittedName>
</protein>
<feature type="non-terminal residue" evidence="1">
    <location>
        <position position="60"/>
    </location>
</feature>
<sequence length="60" mass="6428">MTPSATGMHLRTGMQFATLCVAQRFCVVSDACFRLRSPFRPSASYFDGAKVTKPPGSVSG</sequence>
<dbReference type="AlphaFoldDB" id="A0A0Q0F7C7"/>
<organism evidence="1 2">
    <name type="scientific">Pseudomonas syringae pv. viburni</name>
    <dbReference type="NCBI Taxonomy" id="251703"/>
    <lineage>
        <taxon>Bacteria</taxon>
        <taxon>Pseudomonadati</taxon>
        <taxon>Pseudomonadota</taxon>
        <taxon>Gammaproteobacteria</taxon>
        <taxon>Pseudomonadales</taxon>
        <taxon>Pseudomonadaceae</taxon>
        <taxon>Pseudomonas</taxon>
    </lineage>
</organism>
<gene>
    <name evidence="1" type="ORF">ALO40_05603</name>
</gene>
<accession>A0A0Q0F7C7</accession>
<proteinExistence type="predicted"/>
<evidence type="ECO:0000313" key="1">
    <source>
        <dbReference type="EMBL" id="KPZ22418.1"/>
    </source>
</evidence>
<comment type="caution">
    <text evidence="1">The sequence shown here is derived from an EMBL/GenBank/DDBJ whole genome shotgun (WGS) entry which is preliminary data.</text>
</comment>
<name>A0A0Q0F7C7_9PSED</name>
<dbReference type="Proteomes" id="UP000050317">
    <property type="component" value="Unassembled WGS sequence"/>
</dbReference>
<dbReference type="PATRIC" id="fig|251703.9.peg.5306"/>